<dbReference type="GO" id="GO:0005886">
    <property type="term" value="C:plasma membrane"/>
    <property type="evidence" value="ECO:0007669"/>
    <property type="project" value="UniProtKB-SubCell"/>
</dbReference>
<evidence type="ECO:0000256" key="1">
    <source>
        <dbReference type="ARBA" id="ARBA00004651"/>
    </source>
</evidence>
<feature type="transmembrane region" description="Helical" evidence="7">
    <location>
        <begin position="423"/>
        <end position="446"/>
    </location>
</feature>
<dbReference type="EMBL" id="JAJEQC010000010">
    <property type="protein sequence ID" value="MCC2137476.1"/>
    <property type="molecule type" value="Genomic_DNA"/>
</dbReference>
<evidence type="ECO:0000256" key="7">
    <source>
        <dbReference type="SAM" id="Phobius"/>
    </source>
</evidence>
<name>A0AAE3DGC8_9FIRM</name>
<feature type="transmembrane region" description="Helical" evidence="7">
    <location>
        <begin position="293"/>
        <end position="315"/>
    </location>
</feature>
<dbReference type="PANTHER" id="PTHR43549:SF3">
    <property type="entry name" value="MULTIDRUG RESISTANCE PROTEIN YPNP-RELATED"/>
    <property type="match status" value="1"/>
</dbReference>
<feature type="transmembrane region" description="Helical" evidence="7">
    <location>
        <begin position="177"/>
        <end position="199"/>
    </location>
</feature>
<accession>A0AAE3DGC8</accession>
<keyword evidence="9" id="KW-1185">Reference proteome</keyword>
<keyword evidence="4 7" id="KW-0812">Transmembrane</keyword>
<feature type="transmembrane region" description="Helical" evidence="7">
    <location>
        <begin position="21"/>
        <end position="39"/>
    </location>
</feature>
<keyword evidence="2" id="KW-0813">Transport</keyword>
<dbReference type="AlphaFoldDB" id="A0AAE3DGC8"/>
<feature type="transmembrane region" description="Helical" evidence="7">
    <location>
        <begin position="248"/>
        <end position="273"/>
    </location>
</feature>
<sequence>MSKLSILKQKNKRDVDMTQGSIFRHLITFAFPLLIGNIFQQLYNTVDTWVVGNYVSNEAFSAVGTVGPVINMLIGIFLGLSSGAGVVISQYYGAKRYDKVRDTVHTSIVMTLILAVLFTIIGIAMIPFVLNFMKTPAEVMPESSAYLTIYFAGVIGLMLYNMGAGILRAVGDSKRPFYFLVVSAVLNIILDLVFVLSLGMGVEGVAYATIISQGVSAMLTMITLFRTDSCIKVELKYLKLDKEMLAKIVRVGIPAAIQMAITAFSNVFVQSYVNYFGADCMSGWTAYSKIDQLLFLPMQSLALASTTFVGQNLGIDQVARAKKGARTAFIMSVVATVILTIPLLIFAPQLVSFFNGKAEVVAYGSMLLRYCSPFYVFCCVNQVYSGVLRGAGNSRAPMIIMLSSFVVFRQIYLFIMANFISNTIIPIALGYPAGWLVCSTLTLLYYRHADLSKSRLVEDAEKKAEASGKSRIKAV</sequence>
<evidence type="ECO:0000313" key="8">
    <source>
        <dbReference type="EMBL" id="MCC2137476.1"/>
    </source>
</evidence>
<feature type="transmembrane region" description="Helical" evidence="7">
    <location>
        <begin position="399"/>
        <end position="417"/>
    </location>
</feature>
<reference evidence="8" key="1">
    <citation type="submission" date="2021-10" db="EMBL/GenBank/DDBJ databases">
        <title>Anaerobic single-cell dispensing facilitates the cultivation of human gut bacteria.</title>
        <authorList>
            <person name="Afrizal A."/>
        </authorList>
    </citation>
    <scope>NUCLEOTIDE SEQUENCE</scope>
    <source>
        <strain evidence="8">CLA-AA-H250</strain>
    </source>
</reference>
<dbReference type="InterPro" id="IPR002528">
    <property type="entry name" value="MATE_fam"/>
</dbReference>
<evidence type="ECO:0000313" key="9">
    <source>
        <dbReference type="Proteomes" id="UP001199424"/>
    </source>
</evidence>
<feature type="transmembrane region" description="Helical" evidence="7">
    <location>
        <begin position="108"/>
        <end position="129"/>
    </location>
</feature>
<dbReference type="PIRSF" id="PIRSF006603">
    <property type="entry name" value="DinF"/>
    <property type="match status" value="1"/>
</dbReference>
<protein>
    <submittedName>
        <fullName evidence="8">MATE family efflux transporter</fullName>
    </submittedName>
</protein>
<dbReference type="CDD" id="cd13138">
    <property type="entry name" value="MATE_yoeA_like"/>
    <property type="match status" value="1"/>
</dbReference>
<keyword evidence="5 7" id="KW-1133">Transmembrane helix</keyword>
<dbReference type="InterPro" id="IPR048279">
    <property type="entry name" value="MdtK-like"/>
</dbReference>
<organism evidence="8 9">
    <name type="scientific">Hominenteromicrobium mulieris</name>
    <dbReference type="NCBI Taxonomy" id="2885357"/>
    <lineage>
        <taxon>Bacteria</taxon>
        <taxon>Bacillati</taxon>
        <taxon>Bacillota</taxon>
        <taxon>Clostridia</taxon>
        <taxon>Eubacteriales</taxon>
        <taxon>Oscillospiraceae</taxon>
        <taxon>Hominenteromicrobium</taxon>
    </lineage>
</organism>
<keyword evidence="6 7" id="KW-0472">Membrane</keyword>
<feature type="transmembrane region" description="Helical" evidence="7">
    <location>
        <begin position="59"/>
        <end position="88"/>
    </location>
</feature>
<comment type="subcellular location">
    <subcellularLocation>
        <location evidence="1">Cell membrane</location>
        <topology evidence="1">Multi-pass membrane protein</topology>
    </subcellularLocation>
</comment>
<dbReference type="PANTHER" id="PTHR43549">
    <property type="entry name" value="MULTIDRUG RESISTANCE PROTEIN YPNP-RELATED"/>
    <property type="match status" value="1"/>
</dbReference>
<feature type="transmembrane region" description="Helical" evidence="7">
    <location>
        <begin position="205"/>
        <end position="227"/>
    </location>
</feature>
<dbReference type="NCBIfam" id="TIGR00797">
    <property type="entry name" value="matE"/>
    <property type="match status" value="1"/>
</dbReference>
<evidence type="ECO:0000256" key="5">
    <source>
        <dbReference type="ARBA" id="ARBA00022989"/>
    </source>
</evidence>
<gene>
    <name evidence="8" type="ORF">LKD31_10670</name>
</gene>
<evidence type="ECO:0000256" key="2">
    <source>
        <dbReference type="ARBA" id="ARBA00022448"/>
    </source>
</evidence>
<dbReference type="Proteomes" id="UP001199424">
    <property type="component" value="Unassembled WGS sequence"/>
</dbReference>
<feature type="transmembrane region" description="Helical" evidence="7">
    <location>
        <begin position="327"/>
        <end position="347"/>
    </location>
</feature>
<evidence type="ECO:0000256" key="3">
    <source>
        <dbReference type="ARBA" id="ARBA00022475"/>
    </source>
</evidence>
<keyword evidence="3" id="KW-1003">Cell membrane</keyword>
<evidence type="ECO:0000256" key="4">
    <source>
        <dbReference type="ARBA" id="ARBA00022692"/>
    </source>
</evidence>
<proteinExistence type="predicted"/>
<dbReference type="GO" id="GO:0015297">
    <property type="term" value="F:antiporter activity"/>
    <property type="evidence" value="ECO:0007669"/>
    <property type="project" value="InterPro"/>
</dbReference>
<dbReference type="Pfam" id="PF01554">
    <property type="entry name" value="MatE"/>
    <property type="match status" value="2"/>
</dbReference>
<feature type="transmembrane region" description="Helical" evidence="7">
    <location>
        <begin position="149"/>
        <end position="170"/>
    </location>
</feature>
<evidence type="ECO:0000256" key="6">
    <source>
        <dbReference type="ARBA" id="ARBA00023136"/>
    </source>
</evidence>
<comment type="caution">
    <text evidence="8">The sequence shown here is derived from an EMBL/GenBank/DDBJ whole genome shotgun (WGS) entry which is preliminary data.</text>
</comment>
<dbReference type="GO" id="GO:0042910">
    <property type="term" value="F:xenobiotic transmembrane transporter activity"/>
    <property type="evidence" value="ECO:0007669"/>
    <property type="project" value="InterPro"/>
</dbReference>
<dbReference type="InterPro" id="IPR052031">
    <property type="entry name" value="Membrane_Transporter-Flippase"/>
</dbReference>